<dbReference type="PANTHER" id="PTHR42731">
    <property type="entry name" value="SLL1084 PROTEIN"/>
    <property type="match status" value="1"/>
</dbReference>
<keyword evidence="2" id="KW-0808">Transferase</keyword>
<feature type="domain" description="Radical SAM core" evidence="1">
    <location>
        <begin position="245"/>
        <end position="472"/>
    </location>
</feature>
<dbReference type="CDD" id="cd01335">
    <property type="entry name" value="Radical_SAM"/>
    <property type="match status" value="1"/>
</dbReference>
<dbReference type="GO" id="GO:0016740">
    <property type="term" value="F:transferase activity"/>
    <property type="evidence" value="ECO:0007669"/>
    <property type="project" value="UniProtKB-KW"/>
</dbReference>
<keyword evidence="3" id="KW-1185">Reference proteome</keyword>
<dbReference type="InterPro" id="IPR045784">
    <property type="entry name" value="Radical_SAM_N2"/>
</dbReference>
<dbReference type="SMART" id="SM00729">
    <property type="entry name" value="Elp3"/>
    <property type="match status" value="1"/>
</dbReference>
<dbReference type="Gene3D" id="3.40.50.280">
    <property type="entry name" value="Cobalamin-binding domain"/>
    <property type="match status" value="1"/>
</dbReference>
<dbReference type="EC" id="2.-.-.-" evidence="2"/>
<evidence type="ECO:0000259" key="1">
    <source>
        <dbReference type="PROSITE" id="PS51918"/>
    </source>
</evidence>
<dbReference type="AlphaFoldDB" id="A0A348AQ96"/>
<gene>
    <name evidence="2" type="primary">miaB_4</name>
    <name evidence="2" type="ORF">MAMMFC1_03956</name>
</gene>
<dbReference type="SUPFAM" id="SSF102114">
    <property type="entry name" value="Radical SAM enzymes"/>
    <property type="match status" value="1"/>
</dbReference>
<dbReference type="NCBIfam" id="TIGR03960">
    <property type="entry name" value="rSAM_fuse_unch"/>
    <property type="match status" value="1"/>
</dbReference>
<dbReference type="Pfam" id="PF04055">
    <property type="entry name" value="Radical_SAM"/>
    <property type="match status" value="1"/>
</dbReference>
<sequence>MSWNLREQLKKTVASERGTIISSPGFRQPMALIYPNSYHVGMSNLGLHIIYEQINGRGDTRCERFFLPEKKVAQEYMRTKTPLLSLENQLPLYEFPLIAFAVSFEMDYFNMLSMLALGKVPIYDSERGEEDPLVIIGGPCATFNPEPLADFVDVCIVGEGEEVIHELLDTYYLSRQQNVTREGTLLNLAQIEGLYIPSLYKPLYNPDGTIAGYKRSTHAPLKVKRRYVKNLERYPAETVVVAADTEFKDMYLIEVARGCGRHCRFCMAGYCFRQPRVRSLESILQAVNRAKRYCNKVGLMGAAISDYPQIDKLCKSILADGMTLSVASLRADTLTSGLAQALAASGHRTITLAPEAGSEKMRRIINKQITDEELYAAVAAAIAAGIPNVRLYVMVGLPGETEEDIQAIIHMAVNIKENMRKLGSKGTLTLSINPFIPKPFTPFQWLPMAYMDLVTSHLKHIQASLKSIKGIEVLIESPKEAYIQGVLSRGDRRLGKVLFDAVIKESGIGWRRAAKENNLDEAFYLYRKRDADEVFPWDNLDMGFDRSYLIAEYGKAQESQFTAPCKAGCKRCGVCD</sequence>
<dbReference type="RefSeq" id="WP_126310098.1">
    <property type="nucleotide sequence ID" value="NZ_AP018449.1"/>
</dbReference>
<dbReference type="Proteomes" id="UP000276437">
    <property type="component" value="Chromosome"/>
</dbReference>
<protein>
    <submittedName>
        <fullName evidence="2">(Dimethylallyl)adenosine tRNA methylthiotransferase MiaB</fullName>
        <ecNumber evidence="2">2.-.-.-</ecNumber>
    </submittedName>
</protein>
<evidence type="ECO:0000313" key="2">
    <source>
        <dbReference type="EMBL" id="BBB93244.1"/>
    </source>
</evidence>
<dbReference type="GO" id="GO:0051536">
    <property type="term" value="F:iron-sulfur cluster binding"/>
    <property type="evidence" value="ECO:0007669"/>
    <property type="project" value="InterPro"/>
</dbReference>
<dbReference type="PANTHER" id="PTHR42731:SF5">
    <property type="entry name" value="RADICAL SAM DOMAIN PROTEIN"/>
    <property type="match status" value="1"/>
</dbReference>
<reference evidence="2 3" key="1">
    <citation type="journal article" date="2018" name="Int. J. Syst. Evol. Microbiol.">
        <title>Methylomusa anaerophila gen. nov., sp. nov., an anaerobic methanol-utilizing bacterium isolated from a microbial fuel cell.</title>
        <authorList>
            <person name="Amano N."/>
            <person name="Yamamuro A."/>
            <person name="Miyahara M."/>
            <person name="Kouzuma A."/>
            <person name="Abe T."/>
            <person name="Watanabe K."/>
        </authorList>
    </citation>
    <scope>NUCLEOTIDE SEQUENCE [LARGE SCALE GENOMIC DNA]</scope>
    <source>
        <strain evidence="2 3">MMFC1</strain>
    </source>
</reference>
<name>A0A348AQ96_9FIRM</name>
<organism evidence="2 3">
    <name type="scientific">Methylomusa anaerophila</name>
    <dbReference type="NCBI Taxonomy" id="1930071"/>
    <lineage>
        <taxon>Bacteria</taxon>
        <taxon>Bacillati</taxon>
        <taxon>Bacillota</taxon>
        <taxon>Negativicutes</taxon>
        <taxon>Selenomonadales</taxon>
        <taxon>Sporomusaceae</taxon>
        <taxon>Methylomusa</taxon>
    </lineage>
</organism>
<dbReference type="SFLD" id="SFLDG01082">
    <property type="entry name" value="B12-binding_domain_containing"/>
    <property type="match status" value="1"/>
</dbReference>
<proteinExistence type="predicted"/>
<dbReference type="InterPro" id="IPR058240">
    <property type="entry name" value="rSAM_sf"/>
</dbReference>
<dbReference type="SFLD" id="SFLDS00029">
    <property type="entry name" value="Radical_SAM"/>
    <property type="match status" value="1"/>
</dbReference>
<dbReference type="InterPro" id="IPR023862">
    <property type="entry name" value="CHP03960_rSAM"/>
</dbReference>
<evidence type="ECO:0000313" key="3">
    <source>
        <dbReference type="Proteomes" id="UP000276437"/>
    </source>
</evidence>
<dbReference type="Pfam" id="PF19864">
    <property type="entry name" value="Radical_SAM_N2"/>
    <property type="match status" value="1"/>
</dbReference>
<accession>A0A348AQ96</accession>
<dbReference type="InterPro" id="IPR023404">
    <property type="entry name" value="rSAM_horseshoe"/>
</dbReference>
<dbReference type="PROSITE" id="PS51918">
    <property type="entry name" value="RADICAL_SAM"/>
    <property type="match status" value="1"/>
</dbReference>
<dbReference type="OrthoDB" id="9806827at2"/>
<dbReference type="InterPro" id="IPR006638">
    <property type="entry name" value="Elp3/MiaA/NifB-like_rSAM"/>
</dbReference>
<dbReference type="InterPro" id="IPR007197">
    <property type="entry name" value="rSAM"/>
</dbReference>
<dbReference type="EMBL" id="AP018449">
    <property type="protein sequence ID" value="BBB93244.1"/>
    <property type="molecule type" value="Genomic_DNA"/>
</dbReference>
<dbReference type="KEGG" id="mana:MAMMFC1_03956"/>
<dbReference type="Gene3D" id="3.80.30.20">
    <property type="entry name" value="tm_1862 like domain"/>
    <property type="match status" value="1"/>
</dbReference>